<dbReference type="InterPro" id="IPR001375">
    <property type="entry name" value="Peptidase_S9_cat"/>
</dbReference>
<comment type="caution">
    <text evidence="3">The sequence shown here is derived from an EMBL/GenBank/DDBJ whole genome shotgun (WGS) entry which is preliminary data.</text>
</comment>
<dbReference type="InterPro" id="IPR029058">
    <property type="entry name" value="AB_hydrolase_fold"/>
</dbReference>
<organism evidence="3 4">
    <name type="scientific">Jiangella anatolica</name>
    <dbReference type="NCBI Taxonomy" id="2670374"/>
    <lineage>
        <taxon>Bacteria</taxon>
        <taxon>Bacillati</taxon>
        <taxon>Actinomycetota</taxon>
        <taxon>Actinomycetes</taxon>
        <taxon>Jiangellales</taxon>
        <taxon>Jiangellaceae</taxon>
        <taxon>Jiangella</taxon>
    </lineage>
</organism>
<evidence type="ECO:0000313" key="4">
    <source>
        <dbReference type="Proteomes" id="UP000248764"/>
    </source>
</evidence>
<dbReference type="Proteomes" id="UP000248764">
    <property type="component" value="Unassembled WGS sequence"/>
</dbReference>
<keyword evidence="4" id="KW-1185">Reference proteome</keyword>
<dbReference type="SUPFAM" id="SSF53474">
    <property type="entry name" value="alpha/beta-Hydrolases"/>
    <property type="match status" value="1"/>
</dbReference>
<gene>
    <name evidence="3" type="ORF">C1I92_27585</name>
</gene>
<dbReference type="Gene3D" id="3.40.50.1820">
    <property type="entry name" value="alpha/beta hydrolase"/>
    <property type="match status" value="1"/>
</dbReference>
<dbReference type="RefSeq" id="WP_111257848.1">
    <property type="nucleotide sequence ID" value="NZ_POTW01000099.1"/>
</dbReference>
<feature type="domain" description="Peptidase S9 prolyl oligopeptidase catalytic" evidence="2">
    <location>
        <begin position="68"/>
        <end position="224"/>
    </location>
</feature>
<evidence type="ECO:0000259" key="2">
    <source>
        <dbReference type="Pfam" id="PF00326"/>
    </source>
</evidence>
<dbReference type="PANTHER" id="PTHR48081:SF6">
    <property type="entry name" value="PEPTIDASE S9 PROLYL OLIGOPEPTIDASE CATALYTIC DOMAIN-CONTAINING PROTEIN"/>
    <property type="match status" value="1"/>
</dbReference>
<reference evidence="3 4" key="1">
    <citation type="submission" date="2018-01" db="EMBL/GenBank/DDBJ databases">
        <title>Draft genome sequence of Jiangella sp. GTF31.</title>
        <authorList>
            <person name="Sahin N."/>
            <person name="Ay H."/>
            <person name="Saygin H."/>
        </authorList>
    </citation>
    <scope>NUCLEOTIDE SEQUENCE [LARGE SCALE GENOMIC DNA]</scope>
    <source>
        <strain evidence="3 4">GTF31</strain>
    </source>
</reference>
<evidence type="ECO:0000256" key="1">
    <source>
        <dbReference type="ARBA" id="ARBA00022801"/>
    </source>
</evidence>
<name>A0A2W2BIL2_9ACTN</name>
<protein>
    <submittedName>
        <fullName evidence="3">Xylan esterase</fullName>
    </submittedName>
</protein>
<dbReference type="AlphaFoldDB" id="A0A2W2BIL2"/>
<dbReference type="PANTHER" id="PTHR48081">
    <property type="entry name" value="AB HYDROLASE SUPERFAMILY PROTEIN C4A8.06C"/>
    <property type="match status" value="1"/>
</dbReference>
<dbReference type="GO" id="GO:0008236">
    <property type="term" value="F:serine-type peptidase activity"/>
    <property type="evidence" value="ECO:0007669"/>
    <property type="project" value="InterPro"/>
</dbReference>
<dbReference type="EMBL" id="POTW01000099">
    <property type="protein sequence ID" value="PZF80148.1"/>
    <property type="molecule type" value="Genomic_DNA"/>
</dbReference>
<dbReference type="GO" id="GO:0006508">
    <property type="term" value="P:proteolysis"/>
    <property type="evidence" value="ECO:0007669"/>
    <property type="project" value="InterPro"/>
</dbReference>
<evidence type="ECO:0000313" key="3">
    <source>
        <dbReference type="EMBL" id="PZF80148.1"/>
    </source>
</evidence>
<proteinExistence type="predicted"/>
<keyword evidence="1" id="KW-0378">Hydrolase</keyword>
<dbReference type="InterPro" id="IPR050300">
    <property type="entry name" value="GDXG_lipolytic_enzyme"/>
</dbReference>
<accession>A0A2W2BIL2</accession>
<sequence length="239" mass="25264">MSNAPSRTSPGTILVLPGSAYRRHAAHEGEPVAEWIRSLGWDARLVHYPVIETHPAPLREAPLAAVQAEIVSEREAGAERVGVLGFSAGGHLAGHAALAPDSTAQQRPDFAVLCYPVVSMVSPTHIVSQVNLLGESPSEEERVATSLQRLVTPSAPPMFVWHTLGDAGVPVGDHSYRLASALAAHGVPHELHVFTAGPHGIGLGGGYPARDWTRLAADWLGRVAAGQEHLATARSRKEA</sequence>
<dbReference type="Pfam" id="PF00326">
    <property type="entry name" value="Peptidase_S9"/>
    <property type="match status" value="1"/>
</dbReference>